<keyword evidence="3" id="KW-1185">Reference proteome</keyword>
<reference evidence="2" key="1">
    <citation type="journal article" date="2022" name="bioRxiv">
        <title>Sequencing and chromosome-scale assembly of the giantPleurodeles waltlgenome.</title>
        <authorList>
            <person name="Brown T."/>
            <person name="Elewa A."/>
            <person name="Iarovenko S."/>
            <person name="Subramanian E."/>
            <person name="Araus A.J."/>
            <person name="Petzold A."/>
            <person name="Susuki M."/>
            <person name="Suzuki K.-i.T."/>
            <person name="Hayashi T."/>
            <person name="Toyoda A."/>
            <person name="Oliveira C."/>
            <person name="Osipova E."/>
            <person name="Leigh N.D."/>
            <person name="Simon A."/>
            <person name="Yun M.H."/>
        </authorList>
    </citation>
    <scope>NUCLEOTIDE SEQUENCE</scope>
    <source>
        <strain evidence="2">20211129_DDA</strain>
        <tissue evidence="2">Liver</tissue>
    </source>
</reference>
<gene>
    <name evidence="2" type="ORF">NDU88_009189</name>
</gene>
<dbReference type="AlphaFoldDB" id="A0AAV7P071"/>
<comment type="caution">
    <text evidence="2">The sequence shown here is derived from an EMBL/GenBank/DDBJ whole genome shotgun (WGS) entry which is preliminary data.</text>
</comment>
<proteinExistence type="predicted"/>
<accession>A0AAV7P071</accession>
<evidence type="ECO:0000256" key="1">
    <source>
        <dbReference type="SAM" id="MobiDB-lite"/>
    </source>
</evidence>
<dbReference type="EMBL" id="JANPWB010000012">
    <property type="protein sequence ID" value="KAJ1121061.1"/>
    <property type="molecule type" value="Genomic_DNA"/>
</dbReference>
<name>A0AAV7P071_PLEWA</name>
<sequence>MTRRSTGKKEPNPPIQGKTYLAHSNRDKAEVLADTLETSFKPKQASKLTVEVEQVIAKHYLEHLRKQKLQP</sequence>
<dbReference type="Proteomes" id="UP001066276">
    <property type="component" value="Chromosome 8"/>
</dbReference>
<feature type="region of interest" description="Disordered" evidence="1">
    <location>
        <begin position="1"/>
        <end position="25"/>
    </location>
</feature>
<evidence type="ECO:0000313" key="3">
    <source>
        <dbReference type="Proteomes" id="UP001066276"/>
    </source>
</evidence>
<organism evidence="2 3">
    <name type="scientific">Pleurodeles waltl</name>
    <name type="common">Iberian ribbed newt</name>
    <dbReference type="NCBI Taxonomy" id="8319"/>
    <lineage>
        <taxon>Eukaryota</taxon>
        <taxon>Metazoa</taxon>
        <taxon>Chordata</taxon>
        <taxon>Craniata</taxon>
        <taxon>Vertebrata</taxon>
        <taxon>Euteleostomi</taxon>
        <taxon>Amphibia</taxon>
        <taxon>Batrachia</taxon>
        <taxon>Caudata</taxon>
        <taxon>Salamandroidea</taxon>
        <taxon>Salamandridae</taxon>
        <taxon>Pleurodelinae</taxon>
        <taxon>Pleurodeles</taxon>
    </lineage>
</organism>
<evidence type="ECO:0000313" key="2">
    <source>
        <dbReference type="EMBL" id="KAJ1121061.1"/>
    </source>
</evidence>
<protein>
    <submittedName>
        <fullName evidence="2">Uncharacterized protein</fullName>
    </submittedName>
</protein>